<feature type="transmembrane region" description="Helical" evidence="1">
    <location>
        <begin position="39"/>
        <end position="70"/>
    </location>
</feature>
<keyword evidence="1" id="KW-1133">Transmembrane helix</keyword>
<feature type="transmembrane region" description="Helical" evidence="1">
    <location>
        <begin position="94"/>
        <end position="119"/>
    </location>
</feature>
<name>A0A2M8KUZ1_9BACT</name>
<proteinExistence type="predicted"/>
<dbReference type="EMBL" id="PFEE01000032">
    <property type="protein sequence ID" value="PJE63757.1"/>
    <property type="molecule type" value="Genomic_DNA"/>
</dbReference>
<protein>
    <submittedName>
        <fullName evidence="2">Uncharacterized protein</fullName>
    </submittedName>
</protein>
<gene>
    <name evidence="2" type="ORF">COU89_01540</name>
</gene>
<organism evidence="2 3">
    <name type="scientific">Candidatus Roizmanbacteria bacterium CG10_big_fil_rev_8_21_14_0_10_45_7</name>
    <dbReference type="NCBI Taxonomy" id="1974854"/>
    <lineage>
        <taxon>Bacteria</taxon>
        <taxon>Candidatus Roizmaniibacteriota</taxon>
    </lineage>
</organism>
<accession>A0A2M8KUZ1</accession>
<reference evidence="3" key="1">
    <citation type="submission" date="2017-09" db="EMBL/GenBank/DDBJ databases">
        <title>Depth-based differentiation of microbial function through sediment-hosted aquifers and enrichment of novel symbionts in the deep terrestrial subsurface.</title>
        <authorList>
            <person name="Probst A.J."/>
            <person name="Ladd B."/>
            <person name="Jarett J.K."/>
            <person name="Geller-Mcgrath D.E."/>
            <person name="Sieber C.M.K."/>
            <person name="Emerson J.B."/>
            <person name="Anantharaman K."/>
            <person name="Thomas B.C."/>
            <person name="Malmstrom R."/>
            <person name="Stieglmeier M."/>
            <person name="Klingl A."/>
            <person name="Woyke T."/>
            <person name="Ryan C.M."/>
            <person name="Banfield J.F."/>
        </authorList>
    </citation>
    <scope>NUCLEOTIDE SEQUENCE [LARGE SCALE GENOMIC DNA]</scope>
</reference>
<keyword evidence="1" id="KW-0472">Membrane</keyword>
<evidence type="ECO:0000256" key="1">
    <source>
        <dbReference type="SAM" id="Phobius"/>
    </source>
</evidence>
<comment type="caution">
    <text evidence="2">The sequence shown here is derived from an EMBL/GenBank/DDBJ whole genome shotgun (WGS) entry which is preliminary data.</text>
</comment>
<sequence length="125" mass="13876">MKSNKANYIVRGVLIGVSLAILQQIYMWQYALPETNIGFVLRIITIPLTIILFFSNLIWIVSSVALFSIVDYSSNFFVIPEPGSINKFIPELTFAGHLAVFSASLVIHIVLGGFVGMIGTRLKQK</sequence>
<keyword evidence="1" id="KW-0812">Transmembrane</keyword>
<feature type="transmembrane region" description="Helical" evidence="1">
    <location>
        <begin position="6"/>
        <end position="27"/>
    </location>
</feature>
<dbReference type="AlphaFoldDB" id="A0A2M8KUZ1"/>
<dbReference type="Proteomes" id="UP000231569">
    <property type="component" value="Unassembled WGS sequence"/>
</dbReference>
<evidence type="ECO:0000313" key="3">
    <source>
        <dbReference type="Proteomes" id="UP000231569"/>
    </source>
</evidence>
<evidence type="ECO:0000313" key="2">
    <source>
        <dbReference type="EMBL" id="PJE63757.1"/>
    </source>
</evidence>